<evidence type="ECO:0000256" key="3">
    <source>
        <dbReference type="ARBA" id="ARBA00004496"/>
    </source>
</evidence>
<dbReference type="EMBL" id="GL377620">
    <property type="protein sequence ID" value="EFJ16138.1"/>
    <property type="molecule type" value="Genomic_DNA"/>
</dbReference>
<evidence type="ECO:0000256" key="7">
    <source>
        <dbReference type="ARBA" id="ARBA00022475"/>
    </source>
</evidence>
<comment type="subunit">
    <text evidence="15">Interacts with RSC1A1.</text>
</comment>
<evidence type="ECO:0000256" key="1">
    <source>
        <dbReference type="ARBA" id="ARBA00004173"/>
    </source>
</evidence>
<dbReference type="EC" id="2.7.7.87" evidence="5"/>
<evidence type="ECO:0000256" key="4">
    <source>
        <dbReference type="ARBA" id="ARBA00007663"/>
    </source>
</evidence>
<dbReference type="PROSITE" id="PS51163">
    <property type="entry name" value="YRDC"/>
    <property type="match status" value="1"/>
</dbReference>
<dbReference type="InterPro" id="IPR050156">
    <property type="entry name" value="TC-AMP_synthase_SUA5"/>
</dbReference>
<dbReference type="KEGG" id="smo:SELMODRAFT_234090"/>
<feature type="domain" description="YrdC-like" evidence="16">
    <location>
        <begin position="14"/>
        <end position="201"/>
    </location>
</feature>
<keyword evidence="18" id="KW-1185">Reference proteome</keyword>
<dbReference type="GO" id="GO:0003725">
    <property type="term" value="F:double-stranded RNA binding"/>
    <property type="evidence" value="ECO:0007669"/>
    <property type="project" value="InterPro"/>
</dbReference>
<dbReference type="GO" id="GO:0006450">
    <property type="term" value="P:regulation of translational fidelity"/>
    <property type="evidence" value="ECO:0000318"/>
    <property type="project" value="GO_Central"/>
</dbReference>
<keyword evidence="7" id="KW-1003">Cell membrane</keyword>
<dbReference type="InterPro" id="IPR006070">
    <property type="entry name" value="Sua5-like_dom"/>
</dbReference>
<protein>
    <recommendedName>
        <fullName evidence="6">Threonylcarbamoyl-AMP synthase</fullName>
        <ecNumber evidence="5">2.7.7.87</ecNumber>
    </recommendedName>
</protein>
<evidence type="ECO:0000256" key="11">
    <source>
        <dbReference type="ARBA" id="ARBA00023128"/>
    </source>
</evidence>
<dbReference type="Proteomes" id="UP000001514">
    <property type="component" value="Unassembled WGS sequence"/>
</dbReference>
<sequence>MGSFVSEKIWAATQENVRHAIAALRHGDVISVPTDTLYGLAADACSRVALERIYEIKGRNAGSPLAVCVADVPDLKRYARIDHLPDALLHDLLPGPVTLVLNRGDKSELEKSLNPGLLSIGIRIPDSDFIRSVARAFDGALALTSANTSSKPSSICVEEFEHLWPQCAAVFDAGELSAGRAGSTIVDLTAEASFKVLRAGR</sequence>
<keyword evidence="10" id="KW-0809">Transit peptide</keyword>
<dbReference type="GO" id="GO:0005739">
    <property type="term" value="C:mitochondrion"/>
    <property type="evidence" value="ECO:0007669"/>
    <property type="project" value="UniProtKB-SubCell"/>
</dbReference>
<comment type="catalytic activity">
    <reaction evidence="13">
        <text>L-threonine + hydrogencarbonate + ATP = L-threonylcarbamoyladenylate + diphosphate + H2O</text>
        <dbReference type="Rhea" id="RHEA:36407"/>
        <dbReference type="ChEBI" id="CHEBI:15377"/>
        <dbReference type="ChEBI" id="CHEBI:17544"/>
        <dbReference type="ChEBI" id="CHEBI:30616"/>
        <dbReference type="ChEBI" id="CHEBI:33019"/>
        <dbReference type="ChEBI" id="CHEBI:57926"/>
        <dbReference type="ChEBI" id="CHEBI:73682"/>
        <dbReference type="EC" id="2.7.7.87"/>
    </reaction>
</comment>
<accession>D8SHM4</accession>
<keyword evidence="11" id="KW-0496">Mitochondrion</keyword>
<dbReference type="eggNOG" id="KOG3051">
    <property type="taxonomic scope" value="Eukaryota"/>
</dbReference>
<evidence type="ECO:0000256" key="9">
    <source>
        <dbReference type="ARBA" id="ARBA00022679"/>
    </source>
</evidence>
<comment type="subcellular location">
    <subcellularLocation>
        <location evidence="2">Cell membrane</location>
        <topology evidence="2">Peripheral membrane protein</topology>
    </subcellularLocation>
    <subcellularLocation>
        <location evidence="3">Cytoplasm</location>
    </subcellularLocation>
    <subcellularLocation>
        <location evidence="1">Mitochondrion</location>
    </subcellularLocation>
</comment>
<evidence type="ECO:0000259" key="16">
    <source>
        <dbReference type="PROSITE" id="PS51163"/>
    </source>
</evidence>
<dbReference type="OMA" id="WSNTEGI"/>
<gene>
    <name evidence="17" type="ORF">SELMODRAFT_234090</name>
</gene>
<organism evidence="18">
    <name type="scientific">Selaginella moellendorffii</name>
    <name type="common">Spikemoss</name>
    <dbReference type="NCBI Taxonomy" id="88036"/>
    <lineage>
        <taxon>Eukaryota</taxon>
        <taxon>Viridiplantae</taxon>
        <taxon>Streptophyta</taxon>
        <taxon>Embryophyta</taxon>
        <taxon>Tracheophyta</taxon>
        <taxon>Lycopodiopsida</taxon>
        <taxon>Selaginellales</taxon>
        <taxon>Selaginellaceae</taxon>
        <taxon>Selaginella</taxon>
    </lineage>
</organism>
<dbReference type="Gene3D" id="3.90.870.10">
    <property type="entry name" value="DHBP synthase"/>
    <property type="match status" value="1"/>
</dbReference>
<dbReference type="HOGENOM" id="CLU_031397_5_1_1"/>
<dbReference type="InParanoid" id="D8SHM4"/>
<dbReference type="AlphaFoldDB" id="D8SHM4"/>
<evidence type="ECO:0000256" key="13">
    <source>
        <dbReference type="ARBA" id="ARBA00048366"/>
    </source>
</evidence>
<name>D8SHM4_SELML</name>
<evidence type="ECO:0000256" key="14">
    <source>
        <dbReference type="ARBA" id="ARBA00058524"/>
    </source>
</evidence>
<dbReference type="GO" id="GO:0000049">
    <property type="term" value="F:tRNA binding"/>
    <property type="evidence" value="ECO:0000318"/>
    <property type="project" value="GO_Central"/>
</dbReference>
<dbReference type="GO" id="GO:0016779">
    <property type="term" value="F:nucleotidyltransferase activity"/>
    <property type="evidence" value="ECO:0000318"/>
    <property type="project" value="GO_Central"/>
</dbReference>
<evidence type="ECO:0000256" key="10">
    <source>
        <dbReference type="ARBA" id="ARBA00022946"/>
    </source>
</evidence>
<dbReference type="STRING" id="88036.D8SHM4"/>
<dbReference type="OrthoDB" id="412787at2759"/>
<dbReference type="FunCoup" id="D8SHM4">
    <property type="interactions" value="2304"/>
</dbReference>
<comment type="function">
    <text evidence="14">Cytoplasmic and mitochondrial threonylcarbamoyl-AMP synthase required for the formation of a threonylcarbamoyl group on adenosine at position 37 (t(6)A37) in tRNAs that read codons beginning with adenine. Catalyzes the conversion of L-threonine, HCO(3)(-)/CO(2) and ATP to give threonylcarbamoyl-AMP (TC-AMP) as the acyladenylate intermediate, with the release of diphosphate. Participates in t(6)A37 formation in cytoplasmic and mitochondrial tRNAs. May regulate the activity of some transporters.</text>
</comment>
<evidence type="ECO:0000256" key="12">
    <source>
        <dbReference type="ARBA" id="ARBA00023136"/>
    </source>
</evidence>
<evidence type="ECO:0000256" key="2">
    <source>
        <dbReference type="ARBA" id="ARBA00004202"/>
    </source>
</evidence>
<dbReference type="GO" id="GO:0061710">
    <property type="term" value="F:L-threonylcarbamoyladenylate synthase"/>
    <property type="evidence" value="ECO:0007669"/>
    <property type="project" value="UniProtKB-EC"/>
</dbReference>
<evidence type="ECO:0000256" key="5">
    <source>
        <dbReference type="ARBA" id="ARBA00012584"/>
    </source>
</evidence>
<evidence type="ECO:0000313" key="17">
    <source>
        <dbReference type="EMBL" id="EFJ16138.1"/>
    </source>
</evidence>
<keyword evidence="8" id="KW-0963">Cytoplasm</keyword>
<comment type="similarity">
    <text evidence="4">Belongs to the SUA5 family.</text>
</comment>
<reference evidence="17 18" key="1">
    <citation type="journal article" date="2011" name="Science">
        <title>The Selaginella genome identifies genetic changes associated with the evolution of vascular plants.</title>
        <authorList>
            <person name="Banks J.A."/>
            <person name="Nishiyama T."/>
            <person name="Hasebe M."/>
            <person name="Bowman J.L."/>
            <person name="Gribskov M."/>
            <person name="dePamphilis C."/>
            <person name="Albert V.A."/>
            <person name="Aono N."/>
            <person name="Aoyama T."/>
            <person name="Ambrose B.A."/>
            <person name="Ashton N.W."/>
            <person name="Axtell M.J."/>
            <person name="Barker E."/>
            <person name="Barker M.S."/>
            <person name="Bennetzen J.L."/>
            <person name="Bonawitz N.D."/>
            <person name="Chapple C."/>
            <person name="Cheng C."/>
            <person name="Correa L.G."/>
            <person name="Dacre M."/>
            <person name="DeBarry J."/>
            <person name="Dreyer I."/>
            <person name="Elias M."/>
            <person name="Engstrom E.M."/>
            <person name="Estelle M."/>
            <person name="Feng L."/>
            <person name="Finet C."/>
            <person name="Floyd S.K."/>
            <person name="Frommer W.B."/>
            <person name="Fujita T."/>
            <person name="Gramzow L."/>
            <person name="Gutensohn M."/>
            <person name="Harholt J."/>
            <person name="Hattori M."/>
            <person name="Heyl A."/>
            <person name="Hirai T."/>
            <person name="Hiwatashi Y."/>
            <person name="Ishikawa M."/>
            <person name="Iwata M."/>
            <person name="Karol K.G."/>
            <person name="Koehler B."/>
            <person name="Kolukisaoglu U."/>
            <person name="Kubo M."/>
            <person name="Kurata T."/>
            <person name="Lalonde S."/>
            <person name="Li K."/>
            <person name="Li Y."/>
            <person name="Litt A."/>
            <person name="Lyons E."/>
            <person name="Manning G."/>
            <person name="Maruyama T."/>
            <person name="Michael T.P."/>
            <person name="Mikami K."/>
            <person name="Miyazaki S."/>
            <person name="Morinaga S."/>
            <person name="Murata T."/>
            <person name="Mueller-Roeber B."/>
            <person name="Nelson D.R."/>
            <person name="Obara M."/>
            <person name="Oguri Y."/>
            <person name="Olmstead R.G."/>
            <person name="Onodera N."/>
            <person name="Petersen B.L."/>
            <person name="Pils B."/>
            <person name="Prigge M."/>
            <person name="Rensing S.A."/>
            <person name="Riano-Pachon D.M."/>
            <person name="Roberts A.W."/>
            <person name="Sato Y."/>
            <person name="Scheller H.V."/>
            <person name="Schulz B."/>
            <person name="Schulz C."/>
            <person name="Shakirov E.V."/>
            <person name="Shibagaki N."/>
            <person name="Shinohara N."/>
            <person name="Shippen D.E."/>
            <person name="Soerensen I."/>
            <person name="Sotooka R."/>
            <person name="Sugimoto N."/>
            <person name="Sugita M."/>
            <person name="Sumikawa N."/>
            <person name="Tanurdzic M."/>
            <person name="Theissen G."/>
            <person name="Ulvskov P."/>
            <person name="Wakazuki S."/>
            <person name="Weng J.K."/>
            <person name="Willats W.W."/>
            <person name="Wipf D."/>
            <person name="Wolf P.G."/>
            <person name="Yang L."/>
            <person name="Zimmer A.D."/>
            <person name="Zhu Q."/>
            <person name="Mitros T."/>
            <person name="Hellsten U."/>
            <person name="Loque D."/>
            <person name="Otillar R."/>
            <person name="Salamov A."/>
            <person name="Schmutz J."/>
            <person name="Shapiro H."/>
            <person name="Lindquist E."/>
            <person name="Lucas S."/>
            <person name="Rokhsar D."/>
            <person name="Grigoriev I.V."/>
        </authorList>
    </citation>
    <scope>NUCLEOTIDE SEQUENCE [LARGE SCALE GENOMIC DNA]</scope>
</reference>
<dbReference type="PANTHER" id="PTHR17490">
    <property type="entry name" value="SUA5"/>
    <property type="match status" value="1"/>
</dbReference>
<keyword evidence="9" id="KW-0808">Transferase</keyword>
<dbReference type="GO" id="GO:0005886">
    <property type="term" value="C:plasma membrane"/>
    <property type="evidence" value="ECO:0007669"/>
    <property type="project" value="UniProtKB-SubCell"/>
</dbReference>
<dbReference type="InterPro" id="IPR017945">
    <property type="entry name" value="DHBP_synth_RibB-like_a/b_dom"/>
</dbReference>
<evidence type="ECO:0000256" key="8">
    <source>
        <dbReference type="ARBA" id="ARBA00022490"/>
    </source>
</evidence>
<keyword evidence="12" id="KW-0472">Membrane</keyword>
<evidence type="ECO:0000256" key="15">
    <source>
        <dbReference type="ARBA" id="ARBA00063146"/>
    </source>
</evidence>
<evidence type="ECO:0000256" key="6">
    <source>
        <dbReference type="ARBA" id="ARBA00015492"/>
    </source>
</evidence>
<dbReference type="SUPFAM" id="SSF55821">
    <property type="entry name" value="YrdC/RibB"/>
    <property type="match status" value="1"/>
</dbReference>
<dbReference type="PANTHER" id="PTHR17490:SF10">
    <property type="entry name" value="THREONYLCARBAMOYL-AMP SYNTHASE"/>
    <property type="match status" value="1"/>
</dbReference>
<proteinExistence type="inferred from homology"/>
<dbReference type="NCBIfam" id="TIGR00057">
    <property type="entry name" value="L-threonylcarbamoyladenylate synthase"/>
    <property type="match status" value="1"/>
</dbReference>
<dbReference type="Pfam" id="PF01300">
    <property type="entry name" value="Sua5_yciO_yrdC"/>
    <property type="match status" value="1"/>
</dbReference>
<dbReference type="GO" id="GO:0005737">
    <property type="term" value="C:cytoplasm"/>
    <property type="evidence" value="ECO:0000318"/>
    <property type="project" value="GO_Central"/>
</dbReference>
<evidence type="ECO:0000313" key="18">
    <source>
        <dbReference type="Proteomes" id="UP000001514"/>
    </source>
</evidence>
<dbReference type="FunFam" id="3.90.870.10:FF:000007">
    <property type="entry name" value="YrdC N6-threonylcarbamoyltransferase domain containing"/>
    <property type="match status" value="1"/>
</dbReference>
<dbReference type="Gramene" id="EFJ16138">
    <property type="protein sequence ID" value="EFJ16138"/>
    <property type="gene ID" value="SELMODRAFT_234090"/>
</dbReference>